<reference evidence="7 8" key="1">
    <citation type="submission" date="2019-04" db="EMBL/GenBank/DDBJ databases">
        <authorList>
            <person name="Van Vliet M D."/>
        </authorList>
    </citation>
    <scope>NUCLEOTIDE SEQUENCE [LARGE SCALE GENOMIC DNA]</scope>
    <source>
        <strain evidence="7 8">F1</strain>
    </source>
</reference>
<evidence type="ECO:0000256" key="1">
    <source>
        <dbReference type="ARBA" id="ARBA00010815"/>
    </source>
</evidence>
<feature type="active site" evidence="6">
    <location>
        <position position="377"/>
    </location>
</feature>
<evidence type="ECO:0000256" key="4">
    <source>
        <dbReference type="ARBA" id="ARBA00022691"/>
    </source>
</evidence>
<dbReference type="GO" id="GO:0008610">
    <property type="term" value="P:lipid biosynthetic process"/>
    <property type="evidence" value="ECO:0007669"/>
    <property type="project" value="InterPro"/>
</dbReference>
<evidence type="ECO:0000256" key="5">
    <source>
        <dbReference type="ARBA" id="ARBA00023098"/>
    </source>
</evidence>
<dbReference type="Pfam" id="PF02353">
    <property type="entry name" value="CMAS"/>
    <property type="match status" value="1"/>
</dbReference>
<keyword evidence="3 7" id="KW-0808">Transferase</keyword>
<comment type="similarity">
    <text evidence="1">Belongs to the CFA/CMAS family.</text>
</comment>
<dbReference type="Proteomes" id="UP000366872">
    <property type="component" value="Unassembled WGS sequence"/>
</dbReference>
<organism evidence="7 8">
    <name type="scientific">Pontiella desulfatans</name>
    <dbReference type="NCBI Taxonomy" id="2750659"/>
    <lineage>
        <taxon>Bacteria</taxon>
        <taxon>Pseudomonadati</taxon>
        <taxon>Kiritimatiellota</taxon>
        <taxon>Kiritimatiellia</taxon>
        <taxon>Kiritimatiellales</taxon>
        <taxon>Pontiellaceae</taxon>
        <taxon>Pontiella</taxon>
    </lineage>
</organism>
<sequence length="401" mass="46077">MQTLFEERCERLVDQRLKNIKTGHLIIELPNGIQVHYGDDSPPRHIKVNRYSFFSRLVTAGNIGMGEAWMANDWESEDLTGVLELFIGNMGELSGNGVTARVAKRFHHMVQHSLNRSTITSNRCNIHAHYDLGNEFYQLFLDDETMMFSSAIFLNQEEPLPDAQRRKIRCLIERADIQPEHHLLDIGCGWGGFAIAAARLTGCRVTGITLSEEHSNFAQQRIAAEGLEDQVEILVCDYREMEGKFDRIVSIELLEVLGHAHLGTFFARCDRLLKPSGRAVLQVSCIPDEYHDLYHRSPDWVQKYIYHGGMLPSQSELTGAMERHSTLAVESQENIGLHYAETLRRWRRAFEANRRKLMKLGYDGEFQRKWIYYLCYCEAGFQTRFTNTLHLVLARPGENIG</sequence>
<evidence type="ECO:0000313" key="7">
    <source>
        <dbReference type="EMBL" id="VGO11599.1"/>
    </source>
</evidence>
<gene>
    <name evidence="7" type="primary">ufaA1_2</name>
    <name evidence="7" type="ORF">PDESU_00144</name>
</gene>
<dbReference type="InterPro" id="IPR003333">
    <property type="entry name" value="CMAS"/>
</dbReference>
<dbReference type="RefSeq" id="WP_136077344.1">
    <property type="nucleotide sequence ID" value="NZ_CAAHFG010000001.1"/>
</dbReference>
<dbReference type="PIRSF" id="PIRSF003085">
    <property type="entry name" value="CMAS"/>
    <property type="match status" value="1"/>
</dbReference>
<dbReference type="InterPro" id="IPR029063">
    <property type="entry name" value="SAM-dependent_MTases_sf"/>
</dbReference>
<protein>
    <submittedName>
        <fullName evidence="7">Tuberculostearic acid methyltransferase UfaA1</fullName>
    </submittedName>
</protein>
<keyword evidence="2 7" id="KW-0489">Methyltransferase</keyword>
<accession>A0A6C2TVF6</accession>
<dbReference type="InterPro" id="IPR050723">
    <property type="entry name" value="CFA/CMAS"/>
</dbReference>
<evidence type="ECO:0000256" key="2">
    <source>
        <dbReference type="ARBA" id="ARBA00022603"/>
    </source>
</evidence>
<dbReference type="SUPFAM" id="SSF53335">
    <property type="entry name" value="S-adenosyl-L-methionine-dependent methyltransferases"/>
    <property type="match status" value="1"/>
</dbReference>
<dbReference type="PANTHER" id="PTHR43667:SF2">
    <property type="entry name" value="FATTY ACID C-METHYL TRANSFERASE"/>
    <property type="match status" value="1"/>
</dbReference>
<evidence type="ECO:0000256" key="6">
    <source>
        <dbReference type="PIRSR" id="PIRSR003085-1"/>
    </source>
</evidence>
<dbReference type="GO" id="GO:0032259">
    <property type="term" value="P:methylation"/>
    <property type="evidence" value="ECO:0007669"/>
    <property type="project" value="UniProtKB-KW"/>
</dbReference>
<keyword evidence="4" id="KW-0949">S-adenosyl-L-methionine</keyword>
<dbReference type="CDD" id="cd02440">
    <property type="entry name" value="AdoMet_MTases"/>
    <property type="match status" value="1"/>
</dbReference>
<dbReference type="Gene3D" id="3.40.50.150">
    <property type="entry name" value="Vaccinia Virus protein VP39"/>
    <property type="match status" value="1"/>
</dbReference>
<dbReference type="GO" id="GO:0008168">
    <property type="term" value="F:methyltransferase activity"/>
    <property type="evidence" value="ECO:0007669"/>
    <property type="project" value="UniProtKB-KW"/>
</dbReference>
<keyword evidence="8" id="KW-1185">Reference proteome</keyword>
<evidence type="ECO:0000313" key="8">
    <source>
        <dbReference type="Proteomes" id="UP000366872"/>
    </source>
</evidence>
<keyword evidence="5" id="KW-0443">Lipid metabolism</keyword>
<dbReference type="AlphaFoldDB" id="A0A6C2TVF6"/>
<proteinExistence type="inferred from homology"/>
<name>A0A6C2TVF6_PONDE</name>
<dbReference type="PANTHER" id="PTHR43667">
    <property type="entry name" value="CYCLOPROPANE-FATTY-ACYL-PHOSPHOLIPID SYNTHASE"/>
    <property type="match status" value="1"/>
</dbReference>
<dbReference type="EMBL" id="CAAHFG010000001">
    <property type="protein sequence ID" value="VGO11599.1"/>
    <property type="molecule type" value="Genomic_DNA"/>
</dbReference>
<evidence type="ECO:0000256" key="3">
    <source>
        <dbReference type="ARBA" id="ARBA00022679"/>
    </source>
</evidence>